<dbReference type="KEGG" id="hau:Haur_0985"/>
<evidence type="ECO:0000256" key="1">
    <source>
        <dbReference type="PROSITE-ProRule" id="PRU00169"/>
    </source>
</evidence>
<dbReference type="InterPro" id="IPR035965">
    <property type="entry name" value="PAS-like_dom_sf"/>
</dbReference>
<keyword evidence="1" id="KW-0597">Phosphoprotein</keyword>
<dbReference type="InParanoid" id="A9AZ87"/>
<dbReference type="InterPro" id="IPR000014">
    <property type="entry name" value="PAS"/>
</dbReference>
<evidence type="ECO:0000313" key="6">
    <source>
        <dbReference type="EMBL" id="ABX03633.1"/>
    </source>
</evidence>
<dbReference type="SUPFAM" id="SSF55785">
    <property type="entry name" value="PYP-like sensor domain (PAS domain)"/>
    <property type="match status" value="1"/>
</dbReference>
<dbReference type="PANTHER" id="PTHR44757">
    <property type="entry name" value="DIGUANYLATE CYCLASE DGCP"/>
    <property type="match status" value="1"/>
</dbReference>
<dbReference type="FunCoup" id="A9AZ87">
    <property type="interactions" value="231"/>
</dbReference>
<dbReference type="InterPro" id="IPR000160">
    <property type="entry name" value="GGDEF_dom"/>
</dbReference>
<dbReference type="PROSITE" id="PS50883">
    <property type="entry name" value="EAL"/>
    <property type="match status" value="1"/>
</dbReference>
<dbReference type="GO" id="GO:0000160">
    <property type="term" value="P:phosphorelay signal transduction system"/>
    <property type="evidence" value="ECO:0007669"/>
    <property type="project" value="InterPro"/>
</dbReference>
<sequence length="704" mass="79143">MSKASIVIVEDEVIVALDMAQALKAAGYNVIGSFSCGEAALEFIAEQCPDLIVMDIHLQGQLDGISTAEQIQKRYGLPIIYLTAYSDSETLSRAKATEPYAYLVKPFEDRDLLSAIEMGLYRHRVDQRLRRMERLYSSTLNSVDDAIITTDIYGLIKFANPTASSLLNRPNDALIGQFIGDVVQLLDRETKITYQFDLPYLIQQANHHMLLPRQILVNDQAKFVVAPSISQIREEDEAIAGIVLVLRDMRDLDAAEEHIRHQALHDALTGLANRNVFINRLQYILDHYHLHHHHAVLFIDLDRFKIINDSLGHIVGDKLLIQVGQRLERCIRSHDLVARLGGDEFTILLDGVNDIHDVLRVTDRLLSVVAEPYHIDGYKVFTAASIGIVVIDDHYKHYHEVLRDVDSAMYRAKSQGRGCRAVFDEEMHVEALRTLQLEVELRRAVERDELCLHYQPIIKLATGELSGFEALLRWNHPTQGVIGPASFFAIAEETGILAQIGWKLLRESCQQICAWQNEFQFHPPLELSVNFTHRQFFQANLIQQVQSILAETGMPARHLCAEITEGVMMQSNRAVEVMHELHDLGVQVHIDDFGTGYASLSLLHSAPIDVLKIDRTFIQPESGASKHSIAQLISLMARSLGCAVVAEGVEDAQTAQMLIEMGCDFGQGWWYSKALPPEEARVLIRNFAQGTVMVPVPLNAKVAH</sequence>
<proteinExistence type="predicted"/>
<dbReference type="InterPro" id="IPR052155">
    <property type="entry name" value="Biofilm_reg_signaling"/>
</dbReference>
<feature type="domain" description="EAL" evidence="4">
    <location>
        <begin position="434"/>
        <end position="688"/>
    </location>
</feature>
<evidence type="ECO:0000259" key="2">
    <source>
        <dbReference type="PROSITE" id="PS50110"/>
    </source>
</evidence>
<dbReference type="STRING" id="316274.Haur_0985"/>
<name>A9AZ87_HERA2</name>
<dbReference type="Pfam" id="PF00990">
    <property type="entry name" value="GGDEF"/>
    <property type="match status" value="1"/>
</dbReference>
<dbReference type="Gene3D" id="3.20.20.450">
    <property type="entry name" value="EAL domain"/>
    <property type="match status" value="1"/>
</dbReference>
<dbReference type="eggNOG" id="COG2204">
    <property type="taxonomic scope" value="Bacteria"/>
</dbReference>
<dbReference type="PANTHER" id="PTHR44757:SF2">
    <property type="entry name" value="BIOFILM ARCHITECTURE MAINTENANCE PROTEIN MBAA"/>
    <property type="match status" value="1"/>
</dbReference>
<keyword evidence="7" id="KW-1185">Reference proteome</keyword>
<dbReference type="InterPro" id="IPR013767">
    <property type="entry name" value="PAS_fold"/>
</dbReference>
<dbReference type="SUPFAM" id="SSF52172">
    <property type="entry name" value="CheY-like"/>
    <property type="match status" value="1"/>
</dbReference>
<dbReference type="HOGENOM" id="CLU_000445_70_20_0"/>
<dbReference type="AlphaFoldDB" id="A9AZ87"/>
<dbReference type="NCBIfam" id="TIGR00254">
    <property type="entry name" value="GGDEF"/>
    <property type="match status" value="1"/>
</dbReference>
<feature type="modified residue" description="4-aspartylphosphate" evidence="1">
    <location>
        <position position="55"/>
    </location>
</feature>
<dbReference type="SMART" id="SM00448">
    <property type="entry name" value="REC"/>
    <property type="match status" value="1"/>
</dbReference>
<dbReference type="Gene3D" id="3.40.50.2300">
    <property type="match status" value="1"/>
</dbReference>
<dbReference type="GO" id="GO:0006355">
    <property type="term" value="P:regulation of DNA-templated transcription"/>
    <property type="evidence" value="ECO:0007669"/>
    <property type="project" value="InterPro"/>
</dbReference>
<dbReference type="PROSITE" id="PS50887">
    <property type="entry name" value="GGDEF"/>
    <property type="match status" value="1"/>
</dbReference>
<dbReference type="Pfam" id="PF00072">
    <property type="entry name" value="Response_reg"/>
    <property type="match status" value="1"/>
</dbReference>
<protein>
    <submittedName>
        <fullName evidence="6">Response regulator receiver modulated diguanylate cyclase/phosphodiesterase with PAS/PAC sensor(S)</fullName>
    </submittedName>
</protein>
<evidence type="ECO:0000259" key="5">
    <source>
        <dbReference type="PROSITE" id="PS50887"/>
    </source>
</evidence>
<dbReference type="CDD" id="cd01948">
    <property type="entry name" value="EAL"/>
    <property type="match status" value="1"/>
</dbReference>
<evidence type="ECO:0000259" key="3">
    <source>
        <dbReference type="PROSITE" id="PS50112"/>
    </source>
</evidence>
<reference evidence="6 7" key="1">
    <citation type="journal article" date="2011" name="Stand. Genomic Sci.">
        <title>Complete genome sequence of the filamentous gliding predatory bacterium Herpetosiphon aurantiacus type strain (114-95(T)).</title>
        <authorList>
            <person name="Kiss H."/>
            <person name="Nett M."/>
            <person name="Domin N."/>
            <person name="Martin K."/>
            <person name="Maresca J.A."/>
            <person name="Copeland A."/>
            <person name="Lapidus A."/>
            <person name="Lucas S."/>
            <person name="Berry K.W."/>
            <person name="Glavina Del Rio T."/>
            <person name="Dalin E."/>
            <person name="Tice H."/>
            <person name="Pitluck S."/>
            <person name="Richardson P."/>
            <person name="Bruce D."/>
            <person name="Goodwin L."/>
            <person name="Han C."/>
            <person name="Detter J.C."/>
            <person name="Schmutz J."/>
            <person name="Brettin T."/>
            <person name="Land M."/>
            <person name="Hauser L."/>
            <person name="Kyrpides N.C."/>
            <person name="Ivanova N."/>
            <person name="Goker M."/>
            <person name="Woyke T."/>
            <person name="Klenk H.P."/>
            <person name="Bryant D.A."/>
        </authorList>
    </citation>
    <scope>NUCLEOTIDE SEQUENCE [LARGE SCALE GENOMIC DNA]</scope>
    <source>
        <strain evidence="7">ATCC 23779 / DSM 785 / 114-95</strain>
    </source>
</reference>
<organism evidence="6 7">
    <name type="scientific">Herpetosiphon aurantiacus (strain ATCC 23779 / DSM 785 / 114-95)</name>
    <dbReference type="NCBI Taxonomy" id="316274"/>
    <lineage>
        <taxon>Bacteria</taxon>
        <taxon>Bacillati</taxon>
        <taxon>Chloroflexota</taxon>
        <taxon>Chloroflexia</taxon>
        <taxon>Herpetosiphonales</taxon>
        <taxon>Herpetosiphonaceae</taxon>
        <taxon>Herpetosiphon</taxon>
    </lineage>
</organism>
<dbReference type="SMART" id="SM00091">
    <property type="entry name" value="PAS"/>
    <property type="match status" value="1"/>
</dbReference>
<dbReference type="Pfam" id="PF00563">
    <property type="entry name" value="EAL"/>
    <property type="match status" value="1"/>
</dbReference>
<dbReference type="InterPro" id="IPR011006">
    <property type="entry name" value="CheY-like_superfamily"/>
</dbReference>
<feature type="domain" description="Response regulatory" evidence="2">
    <location>
        <begin position="5"/>
        <end position="120"/>
    </location>
</feature>
<dbReference type="InterPro" id="IPR035919">
    <property type="entry name" value="EAL_sf"/>
</dbReference>
<gene>
    <name evidence="6" type="ordered locus">Haur_0985</name>
</gene>
<dbReference type="CDD" id="cd17534">
    <property type="entry name" value="REC_DC-like"/>
    <property type="match status" value="1"/>
</dbReference>
<dbReference type="SMART" id="SM00052">
    <property type="entry name" value="EAL"/>
    <property type="match status" value="1"/>
</dbReference>
<evidence type="ECO:0000313" key="7">
    <source>
        <dbReference type="Proteomes" id="UP000000787"/>
    </source>
</evidence>
<dbReference type="PROSITE" id="PS50112">
    <property type="entry name" value="PAS"/>
    <property type="match status" value="1"/>
</dbReference>
<dbReference type="eggNOG" id="COG5001">
    <property type="taxonomic scope" value="Bacteria"/>
</dbReference>
<dbReference type="CDD" id="cd01949">
    <property type="entry name" value="GGDEF"/>
    <property type="match status" value="1"/>
</dbReference>
<dbReference type="InterPro" id="IPR001789">
    <property type="entry name" value="Sig_transdc_resp-reg_receiver"/>
</dbReference>
<dbReference type="CDD" id="cd00130">
    <property type="entry name" value="PAS"/>
    <property type="match status" value="1"/>
</dbReference>
<dbReference type="InterPro" id="IPR043128">
    <property type="entry name" value="Rev_trsase/Diguanyl_cyclase"/>
</dbReference>
<dbReference type="Gene3D" id="3.30.70.270">
    <property type="match status" value="1"/>
</dbReference>
<evidence type="ECO:0000259" key="4">
    <source>
        <dbReference type="PROSITE" id="PS50883"/>
    </source>
</evidence>
<dbReference type="SUPFAM" id="SSF55073">
    <property type="entry name" value="Nucleotide cyclase"/>
    <property type="match status" value="1"/>
</dbReference>
<accession>A9AZ87</accession>
<dbReference type="EMBL" id="CP000875">
    <property type="protein sequence ID" value="ABX03633.1"/>
    <property type="molecule type" value="Genomic_DNA"/>
</dbReference>
<dbReference type="SMART" id="SM00267">
    <property type="entry name" value="GGDEF"/>
    <property type="match status" value="1"/>
</dbReference>
<dbReference type="SUPFAM" id="SSF141868">
    <property type="entry name" value="EAL domain-like"/>
    <property type="match status" value="1"/>
</dbReference>
<dbReference type="Pfam" id="PF00989">
    <property type="entry name" value="PAS"/>
    <property type="match status" value="1"/>
</dbReference>
<dbReference type="Gene3D" id="3.30.450.20">
    <property type="entry name" value="PAS domain"/>
    <property type="match status" value="1"/>
</dbReference>
<feature type="domain" description="GGDEF" evidence="5">
    <location>
        <begin position="292"/>
        <end position="425"/>
    </location>
</feature>
<feature type="domain" description="PAS" evidence="3">
    <location>
        <begin position="132"/>
        <end position="205"/>
    </location>
</feature>
<dbReference type="PROSITE" id="PS50110">
    <property type="entry name" value="RESPONSE_REGULATORY"/>
    <property type="match status" value="1"/>
</dbReference>
<dbReference type="Proteomes" id="UP000000787">
    <property type="component" value="Chromosome"/>
</dbReference>
<dbReference type="InterPro" id="IPR001633">
    <property type="entry name" value="EAL_dom"/>
</dbReference>
<dbReference type="InterPro" id="IPR029787">
    <property type="entry name" value="Nucleotide_cyclase"/>
</dbReference>
<dbReference type="BioCyc" id="HAUR316274:GHYA-1001-MONOMER"/>